<keyword evidence="2" id="KW-1133">Transmembrane helix</keyword>
<evidence type="ECO:0000256" key="1">
    <source>
        <dbReference type="SAM" id="MobiDB-lite"/>
    </source>
</evidence>
<proteinExistence type="predicted"/>
<organism evidence="4">
    <name type="scientific">Leptosphaeria maculans (strain JN3 / isolate v23.1.3 / race Av1-4-5-6-7-8)</name>
    <name type="common">Blackleg fungus</name>
    <name type="synonym">Phoma lingam</name>
    <dbReference type="NCBI Taxonomy" id="985895"/>
    <lineage>
        <taxon>Eukaryota</taxon>
        <taxon>Fungi</taxon>
        <taxon>Dikarya</taxon>
        <taxon>Ascomycota</taxon>
        <taxon>Pezizomycotina</taxon>
        <taxon>Dothideomycetes</taxon>
        <taxon>Pleosporomycetidae</taxon>
        <taxon>Pleosporales</taxon>
        <taxon>Pleosporineae</taxon>
        <taxon>Leptosphaeriaceae</taxon>
        <taxon>Plenodomus</taxon>
        <taxon>Plenodomus lingam/Leptosphaeria maculans species complex</taxon>
    </lineage>
</organism>
<feature type="region of interest" description="Disordered" evidence="1">
    <location>
        <begin position="1"/>
        <end position="28"/>
    </location>
</feature>
<protein>
    <recommendedName>
        <fullName evidence="5">GIY-YIG domain-containing protein</fullName>
    </recommendedName>
</protein>
<evidence type="ECO:0008006" key="5">
    <source>
        <dbReference type="Google" id="ProtNLM"/>
    </source>
</evidence>
<accession>E4ZMJ4</accession>
<dbReference type="STRING" id="985895.E4ZMJ4"/>
<dbReference type="eggNOG" id="ENOG502SVBS">
    <property type="taxonomic scope" value="Eukaryota"/>
</dbReference>
<dbReference type="Proteomes" id="UP000002668">
    <property type="component" value="Genome"/>
</dbReference>
<gene>
    <name evidence="3" type="ORF">LEMA_P055690.1</name>
</gene>
<keyword evidence="2" id="KW-0472">Membrane</keyword>
<dbReference type="EMBL" id="FP929094">
    <property type="protein sequence ID" value="CBX92863.1"/>
    <property type="molecule type" value="Genomic_DNA"/>
</dbReference>
<dbReference type="VEuPathDB" id="FungiDB:LEMA_P055690.1"/>
<keyword evidence="4" id="KW-1185">Reference proteome</keyword>
<reference evidence="4" key="1">
    <citation type="journal article" date="2011" name="Nat. Commun.">
        <title>Effector diversification within compartments of the Leptosphaeria maculans genome affected by Repeat-Induced Point mutations.</title>
        <authorList>
            <person name="Rouxel T."/>
            <person name="Grandaubert J."/>
            <person name="Hane J.K."/>
            <person name="Hoede C."/>
            <person name="van de Wouw A.P."/>
            <person name="Couloux A."/>
            <person name="Dominguez V."/>
            <person name="Anthouard V."/>
            <person name="Bally P."/>
            <person name="Bourras S."/>
            <person name="Cozijnsen A.J."/>
            <person name="Ciuffetti L.M."/>
            <person name="Degrave A."/>
            <person name="Dilmaghani A."/>
            <person name="Duret L."/>
            <person name="Fudal I."/>
            <person name="Goodwin S.B."/>
            <person name="Gout L."/>
            <person name="Glaser N."/>
            <person name="Linglin J."/>
            <person name="Kema G.H.J."/>
            <person name="Lapalu N."/>
            <person name="Lawrence C.B."/>
            <person name="May K."/>
            <person name="Meyer M."/>
            <person name="Ollivier B."/>
            <person name="Poulain J."/>
            <person name="Schoch C.L."/>
            <person name="Simon A."/>
            <person name="Spatafora J.W."/>
            <person name="Stachowiak A."/>
            <person name="Turgeon B.G."/>
            <person name="Tyler B.M."/>
            <person name="Vincent D."/>
            <person name="Weissenbach J."/>
            <person name="Amselem J."/>
            <person name="Quesneville H."/>
            <person name="Oliver R.P."/>
            <person name="Wincker P."/>
            <person name="Balesdent M.-H."/>
            <person name="Howlett B.J."/>
        </authorList>
    </citation>
    <scope>NUCLEOTIDE SEQUENCE [LARGE SCALE GENOMIC DNA]</scope>
    <source>
        <strain evidence="4">JN3 / isolate v23.1.3 / race Av1-4-5-6-7-8</strain>
    </source>
</reference>
<feature type="compositionally biased region" description="Low complexity" evidence="1">
    <location>
        <begin position="15"/>
        <end position="28"/>
    </location>
</feature>
<dbReference type="HOGENOM" id="CLU_880008_0_0_1"/>
<evidence type="ECO:0000313" key="4">
    <source>
        <dbReference type="Proteomes" id="UP000002668"/>
    </source>
</evidence>
<dbReference type="InParanoid" id="E4ZMJ4"/>
<evidence type="ECO:0000313" key="3">
    <source>
        <dbReference type="EMBL" id="CBX92863.1"/>
    </source>
</evidence>
<dbReference type="AlphaFoldDB" id="E4ZMJ4"/>
<sequence length="338" mass="38243">MSSQRMTTSPPSPSPSTTNSSPSKPLNSSQIEAQTILNHLLSKLCSPASRYHSRYAPYIQQHPSLPETLFSAIRPQIWTVLSHRLSLDALKLVAGDLKSENQGTIYLNAILGLDKRVRIYVGQTKSLRQRVGQHLNFRYRRDNPSLHYHALQGSVYNAFGIVAVVPRGIKGMDDVGLMLNLLEMWVCLIFRTLPEQVLEEWLPGHPDVGKGRKEGKEGVFGGLNVACPLDSGSREREWVDMSGSDDPLVRDYLSVDRMKEEEVARKEVRDEKRMKKLVIEDTPEQRKRTYAEHARRFNEAAQHEIRVPQWVVLGAIATMVGIVVFSNRGGVQPRAKWR</sequence>
<feature type="transmembrane region" description="Helical" evidence="2">
    <location>
        <begin position="307"/>
        <end position="326"/>
    </location>
</feature>
<dbReference type="OMA" id="NVACPLD"/>
<dbReference type="GeneID" id="13287295"/>
<dbReference type="OrthoDB" id="5412936at2759"/>
<name>E4ZMJ4_LEPMJ</name>
<keyword evidence="2" id="KW-0812">Transmembrane</keyword>
<evidence type="ECO:0000256" key="2">
    <source>
        <dbReference type="SAM" id="Phobius"/>
    </source>
</evidence>